<proteinExistence type="predicted"/>
<dbReference type="PROSITE" id="PS51257">
    <property type="entry name" value="PROKAR_LIPOPROTEIN"/>
    <property type="match status" value="1"/>
</dbReference>
<name>A0A7W0C7C3_9BACT</name>
<evidence type="ECO:0008006" key="4">
    <source>
        <dbReference type="Google" id="ProtNLM"/>
    </source>
</evidence>
<gene>
    <name evidence="2" type="ORF">HNR65_000765</name>
</gene>
<organism evidence="2 3">
    <name type="scientific">Desulfosalsimonas propionicica</name>
    <dbReference type="NCBI Taxonomy" id="332175"/>
    <lineage>
        <taxon>Bacteria</taxon>
        <taxon>Pseudomonadati</taxon>
        <taxon>Thermodesulfobacteriota</taxon>
        <taxon>Desulfobacteria</taxon>
        <taxon>Desulfobacterales</taxon>
        <taxon>Desulfosalsimonadaceae</taxon>
        <taxon>Desulfosalsimonas</taxon>
    </lineage>
</organism>
<dbReference type="EMBL" id="JACDUS010000002">
    <property type="protein sequence ID" value="MBA2880447.1"/>
    <property type="molecule type" value="Genomic_DNA"/>
</dbReference>
<feature type="signal peptide" evidence="1">
    <location>
        <begin position="1"/>
        <end position="21"/>
    </location>
</feature>
<evidence type="ECO:0000313" key="2">
    <source>
        <dbReference type="EMBL" id="MBA2880447.1"/>
    </source>
</evidence>
<dbReference type="RefSeq" id="WP_181550132.1">
    <property type="nucleotide sequence ID" value="NZ_JACDUS010000002.1"/>
</dbReference>
<protein>
    <recommendedName>
        <fullName evidence="4">Lipoprotein</fullName>
    </recommendedName>
</protein>
<feature type="chain" id="PRO_5031266713" description="Lipoprotein" evidence="1">
    <location>
        <begin position="22"/>
        <end position="139"/>
    </location>
</feature>
<evidence type="ECO:0000256" key="1">
    <source>
        <dbReference type="SAM" id="SignalP"/>
    </source>
</evidence>
<accession>A0A7W0C7C3</accession>
<reference evidence="2 3" key="1">
    <citation type="submission" date="2020-07" db="EMBL/GenBank/DDBJ databases">
        <title>Genomic Encyclopedia of Type Strains, Phase IV (KMG-IV): sequencing the most valuable type-strain genomes for metagenomic binning, comparative biology and taxonomic classification.</title>
        <authorList>
            <person name="Goeker M."/>
        </authorList>
    </citation>
    <scope>NUCLEOTIDE SEQUENCE [LARGE SCALE GENOMIC DNA]</scope>
    <source>
        <strain evidence="2 3">DSM 17721</strain>
    </source>
</reference>
<comment type="caution">
    <text evidence="2">The sequence shown here is derived from an EMBL/GenBank/DDBJ whole genome shotgun (WGS) entry which is preliminary data.</text>
</comment>
<dbReference type="AlphaFoldDB" id="A0A7W0C7C3"/>
<keyword evidence="3" id="KW-1185">Reference proteome</keyword>
<evidence type="ECO:0000313" key="3">
    <source>
        <dbReference type="Proteomes" id="UP000525298"/>
    </source>
</evidence>
<sequence>MMKRLILVLCSMLLVFGSACGSEYSDVVDVQKDFIDLSSDYNSDMEKADSAESVAAAMNAYAKGLESLAPRIKEINEKYPELRDPEQMPEEVKQTAKEQAEVMQKVSSSFMKAMPYMNDAAVQEAQQRITTAMQGMGSQ</sequence>
<keyword evidence="1" id="KW-0732">Signal</keyword>
<dbReference type="Proteomes" id="UP000525298">
    <property type="component" value="Unassembled WGS sequence"/>
</dbReference>